<feature type="compositionally biased region" description="Acidic residues" evidence="1">
    <location>
        <begin position="166"/>
        <end position="179"/>
    </location>
</feature>
<reference evidence="2" key="1">
    <citation type="submission" date="2022-04" db="EMBL/GenBank/DDBJ databases">
        <title>Roseomonas acroporae sp. nov., isolated from coral Acropora digitifera.</title>
        <authorList>
            <person name="Sun H."/>
        </authorList>
    </citation>
    <scope>NUCLEOTIDE SEQUENCE</scope>
    <source>
        <strain evidence="2">NAR14</strain>
    </source>
</reference>
<dbReference type="Proteomes" id="UP001139516">
    <property type="component" value="Unassembled WGS sequence"/>
</dbReference>
<comment type="caution">
    <text evidence="2">The sequence shown here is derived from an EMBL/GenBank/DDBJ whole genome shotgun (WGS) entry which is preliminary data.</text>
</comment>
<name>A0A9X1Y9E9_9PROT</name>
<dbReference type="InterPro" id="IPR036388">
    <property type="entry name" value="WH-like_DNA-bd_sf"/>
</dbReference>
<dbReference type="Gene3D" id="1.10.10.10">
    <property type="entry name" value="Winged helix-like DNA-binding domain superfamily/Winged helix DNA-binding domain"/>
    <property type="match status" value="1"/>
</dbReference>
<dbReference type="RefSeq" id="WP_248668688.1">
    <property type="nucleotide sequence ID" value="NZ_JALPRX010000089.1"/>
</dbReference>
<organism evidence="2 3">
    <name type="scientific">Roseomonas acroporae</name>
    <dbReference type="NCBI Taxonomy" id="2937791"/>
    <lineage>
        <taxon>Bacteria</taxon>
        <taxon>Pseudomonadati</taxon>
        <taxon>Pseudomonadota</taxon>
        <taxon>Alphaproteobacteria</taxon>
        <taxon>Acetobacterales</taxon>
        <taxon>Roseomonadaceae</taxon>
        <taxon>Roseomonas</taxon>
    </lineage>
</organism>
<dbReference type="AlphaFoldDB" id="A0A9X1Y9E9"/>
<accession>A0A9X1Y9E9</accession>
<feature type="region of interest" description="Disordered" evidence="1">
    <location>
        <begin position="152"/>
        <end position="179"/>
    </location>
</feature>
<sequence length="267" mass="30526">MVAPLRKVKGDGTPYIRPPEIEAAIGRLLETGREEVIATCAVTDRRRNDYVPTECIVHLLRLAGRDNDQAYLTRLFSLFMKRVARAFPIPERHLPGSNSRGLSATELAVRDFAVDRLTEMLCLDRQGYDERLDIYEATFDAALRTLRATARRSVGRHGNPLRPLSEDPEATEPSPDVEEALLRHVPGTEEKFERRDYRRKLLAAIHLLPQEDRRLVMLLARDIPIDSKDPAVITVSRLLGCGEQTVRNRRDRIYRDLRRALRMEPVG</sequence>
<keyword evidence="3" id="KW-1185">Reference proteome</keyword>
<evidence type="ECO:0000313" key="3">
    <source>
        <dbReference type="Proteomes" id="UP001139516"/>
    </source>
</evidence>
<proteinExistence type="predicted"/>
<protein>
    <submittedName>
        <fullName evidence="2">Uncharacterized protein</fullName>
    </submittedName>
</protein>
<gene>
    <name evidence="2" type="ORF">M0638_19550</name>
</gene>
<dbReference type="EMBL" id="JALPRX010000089">
    <property type="protein sequence ID" value="MCK8786574.1"/>
    <property type="molecule type" value="Genomic_DNA"/>
</dbReference>
<evidence type="ECO:0000256" key="1">
    <source>
        <dbReference type="SAM" id="MobiDB-lite"/>
    </source>
</evidence>
<evidence type="ECO:0000313" key="2">
    <source>
        <dbReference type="EMBL" id="MCK8786574.1"/>
    </source>
</evidence>